<reference evidence="6" key="2">
    <citation type="journal article" date="2016" name="Nat. Commun.">
        <title>The channel catfish genome sequence provides insights into the evolution of scale formation in teleosts.</title>
        <authorList>
            <person name="Liu Z."/>
            <person name="Liu S."/>
            <person name="Yao J."/>
            <person name="Bao L."/>
            <person name="Zhang J."/>
            <person name="Li Y."/>
            <person name="Jiang C."/>
            <person name="Sun L."/>
            <person name="Wang R."/>
            <person name="Zhang Y."/>
            <person name="Zhou T."/>
            <person name="Zeng Q."/>
            <person name="Fu Q."/>
            <person name="Gao S."/>
            <person name="Li N."/>
            <person name="Koren S."/>
            <person name="Jiang Y."/>
            <person name="Zimin A."/>
            <person name="Xu P."/>
            <person name="Phillippy A.M."/>
            <person name="Geng X."/>
            <person name="Song L."/>
            <person name="Sun F."/>
            <person name="Li C."/>
            <person name="Wang X."/>
            <person name="Chen A."/>
            <person name="Jin Y."/>
            <person name="Yuan Z."/>
            <person name="Yang Y."/>
            <person name="Tan S."/>
            <person name="Peatman E."/>
            <person name="Lu J."/>
            <person name="Qin Z."/>
            <person name="Dunham R."/>
            <person name="Li Z."/>
            <person name="Sonstegard T."/>
            <person name="Feng J."/>
            <person name="Danzmann R.G."/>
            <person name="Schroeder S."/>
            <person name="Scheffler B."/>
            <person name="Duke M.V."/>
            <person name="Ballard L."/>
            <person name="Kucuktas H."/>
            <person name="Kaltenboeck L."/>
            <person name="Liu H."/>
            <person name="Armbruster J."/>
            <person name="Xie Y."/>
            <person name="Kirby M.L."/>
            <person name="Tian Y."/>
            <person name="Flanagan M.E."/>
            <person name="Mu W."/>
            <person name="Waldbieser G.C."/>
        </authorList>
    </citation>
    <scope>NUCLEOTIDE SEQUENCE [LARGE SCALE GENOMIC DNA]</scope>
    <source>
        <strain evidence="6">SDA103</strain>
    </source>
</reference>
<sequence length="227" mass="25075">MQSLSHELQNFSRARLKKQSTRITTATGKVLVETRSGDDGYVVEAAEESATCGFVQDLSLDLQVGVITPFLLLSSQDAASDTETLRKFKVTHVLNVACGVENAFPGHFIYKTVPMMDLPETELTSYLPQCFEFIDEAKKQDGVVLLHCNAGVSRSASIAIAYLMAKEKIPFEDAFNRVRSARPSIRPNAGFLVQLTEYHPRFITNTYCCSSSCTVDISNSALLFKCL</sequence>
<keyword evidence="1" id="KW-0378">Hydrolase</keyword>
<dbReference type="GO" id="GO:0008579">
    <property type="term" value="F:JUN kinase phosphatase activity"/>
    <property type="evidence" value="ECO:0007669"/>
    <property type="project" value="TreeGrafter"/>
</dbReference>
<dbReference type="PANTHER" id="PTHR46377">
    <property type="entry name" value="DUAL SPECIFICITY PROTEIN PHOSPHATASE 19"/>
    <property type="match status" value="1"/>
</dbReference>
<dbReference type="SMART" id="SM00195">
    <property type="entry name" value="DSPc"/>
    <property type="match status" value="1"/>
</dbReference>
<evidence type="ECO:0000313" key="6">
    <source>
        <dbReference type="Proteomes" id="UP000221080"/>
    </source>
</evidence>
<dbReference type="PANTHER" id="PTHR46377:SF1">
    <property type="entry name" value="DUAL SPECIFICITY PROTEIN PHOSPHATASE 19"/>
    <property type="match status" value="1"/>
</dbReference>
<keyword evidence="2" id="KW-0904">Protein phosphatase</keyword>
<proteinExistence type="evidence at transcript level"/>
<dbReference type="InterPro" id="IPR016130">
    <property type="entry name" value="Tyr_Pase_AS"/>
</dbReference>
<dbReference type="AlphaFoldDB" id="E3TFK3"/>
<reference evidence="5 7" key="1">
    <citation type="journal article" date="2010" name="PLoS ONE">
        <title>Identification and characterization of full-length cDNAs in channel catfish (Ictalurus punctatus) and blue catfish (Ictalurus furcatus).</title>
        <authorList>
            <person name="Chen F."/>
            <person name="Lee Y."/>
            <person name="Jiang Y."/>
            <person name="Wang S."/>
            <person name="Peatman E."/>
            <person name="Abernathy J."/>
            <person name="Liu H."/>
            <person name="Liu S."/>
            <person name="Kucuktas H."/>
            <person name="Ke C."/>
            <person name="Liu Z."/>
        </authorList>
    </citation>
    <scope>NUCLEOTIDE SEQUENCE</scope>
</reference>
<dbReference type="PROSITE" id="PS50056">
    <property type="entry name" value="TYR_PHOSPHATASE_2"/>
    <property type="match status" value="1"/>
</dbReference>
<evidence type="ECO:0000259" key="4">
    <source>
        <dbReference type="PROSITE" id="PS50056"/>
    </source>
</evidence>
<name>E3TFK3_ICTPU</name>
<evidence type="ECO:0000259" key="3">
    <source>
        <dbReference type="PROSITE" id="PS50054"/>
    </source>
</evidence>
<feature type="domain" description="Tyrosine specific protein phosphatases" evidence="4">
    <location>
        <begin position="131"/>
        <end position="185"/>
    </location>
</feature>
<protein>
    <submittedName>
        <fullName evidence="5 7">Dual specificity protein phosphatase 19</fullName>
    </submittedName>
</protein>
<dbReference type="InterPro" id="IPR029021">
    <property type="entry name" value="Prot-tyrosine_phosphatase-like"/>
</dbReference>
<evidence type="ECO:0000256" key="1">
    <source>
        <dbReference type="ARBA" id="ARBA00022801"/>
    </source>
</evidence>
<dbReference type="SUPFAM" id="SSF52799">
    <property type="entry name" value="(Phosphotyrosine protein) phosphatases II"/>
    <property type="match status" value="1"/>
</dbReference>
<dbReference type="RefSeq" id="NP_001188188.1">
    <property type="nucleotide sequence ID" value="NM_001201259.1"/>
</dbReference>
<dbReference type="Proteomes" id="UP000221080">
    <property type="component" value="Chromosome 7"/>
</dbReference>
<dbReference type="InterPro" id="IPR000387">
    <property type="entry name" value="Tyr_Pase_dom"/>
</dbReference>
<reference evidence="7" key="3">
    <citation type="submission" date="2025-04" db="UniProtKB">
        <authorList>
            <consortium name="RefSeq"/>
        </authorList>
    </citation>
    <scope>IDENTIFICATION</scope>
</reference>
<accession>E3TFK3</accession>
<dbReference type="PROSITE" id="PS00383">
    <property type="entry name" value="TYR_PHOSPHATASE_1"/>
    <property type="match status" value="1"/>
</dbReference>
<dbReference type="CTD" id="406252"/>
<gene>
    <name evidence="5" type="primary">DUS19</name>
    <name evidence="7" type="synonym">dus19</name>
    <name evidence="7" type="synonym">dusp19b</name>
</gene>
<dbReference type="CDD" id="cd14523">
    <property type="entry name" value="DSP_DUSP19"/>
    <property type="match status" value="1"/>
</dbReference>
<evidence type="ECO:0000313" key="7">
    <source>
        <dbReference type="RefSeq" id="NP_001188188.1"/>
    </source>
</evidence>
<dbReference type="GeneID" id="100528989"/>
<keyword evidence="6" id="KW-1185">Reference proteome</keyword>
<dbReference type="OrthoDB" id="10252009at2759"/>
<evidence type="ECO:0000256" key="2">
    <source>
        <dbReference type="ARBA" id="ARBA00022912"/>
    </source>
</evidence>
<dbReference type="InterPro" id="IPR020422">
    <property type="entry name" value="TYR_PHOSPHATASE_DUAL_dom"/>
</dbReference>
<organism evidence="5">
    <name type="scientific">Ictalurus punctatus</name>
    <name type="common">Channel catfish</name>
    <name type="synonym">Silurus punctatus</name>
    <dbReference type="NCBI Taxonomy" id="7998"/>
    <lineage>
        <taxon>Eukaryota</taxon>
        <taxon>Metazoa</taxon>
        <taxon>Chordata</taxon>
        <taxon>Craniata</taxon>
        <taxon>Vertebrata</taxon>
        <taxon>Euteleostomi</taxon>
        <taxon>Actinopterygii</taxon>
        <taxon>Neopterygii</taxon>
        <taxon>Teleostei</taxon>
        <taxon>Ostariophysi</taxon>
        <taxon>Siluriformes</taxon>
        <taxon>Ictaluridae</taxon>
        <taxon>Ictalurus</taxon>
    </lineage>
</organism>
<evidence type="ECO:0000313" key="5">
    <source>
        <dbReference type="EMBL" id="ADO29089.1"/>
    </source>
</evidence>
<dbReference type="Pfam" id="PF00782">
    <property type="entry name" value="DSPc"/>
    <property type="match status" value="1"/>
</dbReference>
<dbReference type="PROSITE" id="PS50054">
    <property type="entry name" value="TYR_PHOSPHATASE_DUAL"/>
    <property type="match status" value="1"/>
</dbReference>
<feature type="domain" description="Tyrosine-protein phosphatase" evidence="3">
    <location>
        <begin position="63"/>
        <end position="204"/>
    </location>
</feature>
<dbReference type="InterPro" id="IPR000340">
    <property type="entry name" value="Dual-sp_phosphatase_cat-dom"/>
</dbReference>
<dbReference type="GO" id="GO:0005737">
    <property type="term" value="C:cytoplasm"/>
    <property type="evidence" value="ECO:0007669"/>
    <property type="project" value="TreeGrafter"/>
</dbReference>
<dbReference type="Gene3D" id="3.90.190.10">
    <property type="entry name" value="Protein tyrosine phosphatase superfamily"/>
    <property type="match status" value="1"/>
</dbReference>
<dbReference type="EMBL" id="GU589137">
    <property type="protein sequence ID" value="ADO29089.1"/>
    <property type="molecule type" value="mRNA"/>
</dbReference>
<dbReference type="KEGG" id="ipu:100528989"/>